<dbReference type="Proteomes" id="UP000321464">
    <property type="component" value="Unassembled WGS sequence"/>
</dbReference>
<evidence type="ECO:0000313" key="1">
    <source>
        <dbReference type="EMBL" id="GEN99406.1"/>
    </source>
</evidence>
<organism evidence="1 2">
    <name type="scientific">Novosphingobium sediminis</name>
    <dbReference type="NCBI Taxonomy" id="707214"/>
    <lineage>
        <taxon>Bacteria</taxon>
        <taxon>Pseudomonadati</taxon>
        <taxon>Pseudomonadota</taxon>
        <taxon>Alphaproteobacteria</taxon>
        <taxon>Sphingomonadales</taxon>
        <taxon>Sphingomonadaceae</taxon>
        <taxon>Novosphingobium</taxon>
    </lineage>
</organism>
<dbReference type="EMBL" id="BJYR01000008">
    <property type="protein sequence ID" value="GEN99406.1"/>
    <property type="molecule type" value="Genomic_DNA"/>
</dbReference>
<evidence type="ECO:0008006" key="3">
    <source>
        <dbReference type="Google" id="ProtNLM"/>
    </source>
</evidence>
<dbReference type="OrthoDB" id="8686088at2"/>
<dbReference type="InterPro" id="IPR008792">
    <property type="entry name" value="PQQD"/>
</dbReference>
<dbReference type="Pfam" id="PF05402">
    <property type="entry name" value="PqqD"/>
    <property type="match status" value="1"/>
</dbReference>
<protein>
    <recommendedName>
        <fullName evidence="3">PqqD family protein</fullName>
    </recommendedName>
</protein>
<dbReference type="AlphaFoldDB" id="A0A512AI98"/>
<reference evidence="1 2" key="1">
    <citation type="submission" date="2019-07" db="EMBL/GenBank/DDBJ databases">
        <title>Whole genome shotgun sequence of Novosphingobium sediminis NBRC 106119.</title>
        <authorList>
            <person name="Hosoyama A."/>
            <person name="Uohara A."/>
            <person name="Ohji S."/>
            <person name="Ichikawa N."/>
        </authorList>
    </citation>
    <scope>NUCLEOTIDE SEQUENCE [LARGE SCALE GENOMIC DNA]</scope>
    <source>
        <strain evidence="1 2">NBRC 106119</strain>
    </source>
</reference>
<comment type="caution">
    <text evidence="1">The sequence shown here is derived from an EMBL/GenBank/DDBJ whole genome shotgun (WGS) entry which is preliminary data.</text>
</comment>
<sequence length="139" mass="14711">MRFALNHGDVCSEEIDGEVIIINLVTGCYYSLGGSAAAVWPLILAGYSAAEIAAHFMPVASDPASVEAQVTAFLDYLCAEGIVLVSDDVVRHDVSEIAAADGFSAPVAEKFTDMQELLLVDPIHEVAEAGWPLRDTQGS</sequence>
<proteinExistence type="predicted"/>
<accession>A0A512AI98</accession>
<evidence type="ECO:0000313" key="2">
    <source>
        <dbReference type="Proteomes" id="UP000321464"/>
    </source>
</evidence>
<name>A0A512AI98_9SPHN</name>
<keyword evidence="2" id="KW-1185">Reference proteome</keyword>
<gene>
    <name evidence="1" type="ORF">NSE01_12390</name>
</gene>
<dbReference type="RefSeq" id="WP_147158766.1">
    <property type="nucleotide sequence ID" value="NZ_BJYR01000008.1"/>
</dbReference>